<dbReference type="Proteomes" id="UP001596353">
    <property type="component" value="Unassembled WGS sequence"/>
</dbReference>
<gene>
    <name evidence="8" type="ORF">ACFQFQ_31535</name>
</gene>
<evidence type="ECO:0000313" key="8">
    <source>
        <dbReference type="EMBL" id="MFC6763109.1"/>
    </source>
</evidence>
<dbReference type="PANTHER" id="PTHR23426:SF65">
    <property type="entry name" value="FERREDOXIN-2, MITOCHONDRIAL"/>
    <property type="match status" value="1"/>
</dbReference>
<evidence type="ECO:0000313" key="9">
    <source>
        <dbReference type="Proteomes" id="UP001596353"/>
    </source>
</evidence>
<dbReference type="PANTHER" id="PTHR23426">
    <property type="entry name" value="FERREDOXIN/ADRENODOXIN"/>
    <property type="match status" value="1"/>
</dbReference>
<comment type="similarity">
    <text evidence="1">Belongs to the adrenodoxin/putidaredoxin family.</text>
</comment>
<evidence type="ECO:0000256" key="6">
    <source>
        <dbReference type="ARBA" id="ARBA00034078"/>
    </source>
</evidence>
<dbReference type="Gene3D" id="3.10.20.30">
    <property type="match status" value="1"/>
</dbReference>
<comment type="cofactor">
    <cofactor evidence="6">
        <name>[2Fe-2S] cluster</name>
        <dbReference type="ChEBI" id="CHEBI:190135"/>
    </cofactor>
</comment>
<keyword evidence="3" id="KW-0479">Metal-binding</keyword>
<evidence type="ECO:0000256" key="2">
    <source>
        <dbReference type="ARBA" id="ARBA00022714"/>
    </source>
</evidence>
<dbReference type="SUPFAM" id="SSF54292">
    <property type="entry name" value="2Fe-2S ferredoxin-like"/>
    <property type="match status" value="1"/>
</dbReference>
<keyword evidence="5" id="KW-0411">Iron-sulfur</keyword>
<proteinExistence type="inferred from homology"/>
<dbReference type="Pfam" id="PF00111">
    <property type="entry name" value="Fer2"/>
    <property type="match status" value="1"/>
</dbReference>
<dbReference type="InterPro" id="IPR001041">
    <property type="entry name" value="2Fe-2S_ferredoxin-type"/>
</dbReference>
<organism evidence="8 9">
    <name type="scientific">Sulfitobacter porphyrae</name>
    <dbReference type="NCBI Taxonomy" id="1246864"/>
    <lineage>
        <taxon>Bacteria</taxon>
        <taxon>Pseudomonadati</taxon>
        <taxon>Pseudomonadota</taxon>
        <taxon>Alphaproteobacteria</taxon>
        <taxon>Rhodobacterales</taxon>
        <taxon>Roseobacteraceae</taxon>
        <taxon>Sulfitobacter</taxon>
    </lineage>
</organism>
<reference evidence="9" key="1">
    <citation type="journal article" date="2019" name="Int. J. Syst. Evol. Microbiol.">
        <title>The Global Catalogue of Microorganisms (GCM) 10K type strain sequencing project: providing services to taxonomists for standard genome sequencing and annotation.</title>
        <authorList>
            <consortium name="The Broad Institute Genomics Platform"/>
            <consortium name="The Broad Institute Genome Sequencing Center for Infectious Disease"/>
            <person name="Wu L."/>
            <person name="Ma J."/>
        </authorList>
    </citation>
    <scope>NUCLEOTIDE SEQUENCE [LARGE SCALE GENOMIC DNA]</scope>
    <source>
        <strain evidence="9">CCUG 66188</strain>
    </source>
</reference>
<evidence type="ECO:0000256" key="5">
    <source>
        <dbReference type="ARBA" id="ARBA00023014"/>
    </source>
</evidence>
<keyword evidence="4" id="KW-0408">Iron</keyword>
<accession>A0ABW2BDD7</accession>
<sequence>MVKIIYVEADGTERAVDVAEGHSVMEGAVSNGVHGIVAECGGACSCATCHAYIDVSWLEKTGLAEGDEADMLEFAHEPKPTSRLICQIEVTSDLEGLRIEIPDEQA</sequence>
<protein>
    <submittedName>
        <fullName evidence="8">2Fe-2S iron-sulfur cluster-binding protein</fullName>
    </submittedName>
</protein>
<evidence type="ECO:0000259" key="7">
    <source>
        <dbReference type="PROSITE" id="PS51085"/>
    </source>
</evidence>
<dbReference type="EMBL" id="JBHSWG010000008">
    <property type="protein sequence ID" value="MFC6763109.1"/>
    <property type="molecule type" value="Genomic_DNA"/>
</dbReference>
<name>A0ABW2BDD7_9RHOB</name>
<dbReference type="InterPro" id="IPR012675">
    <property type="entry name" value="Beta-grasp_dom_sf"/>
</dbReference>
<dbReference type="InterPro" id="IPR018298">
    <property type="entry name" value="Adrenodoxin_Fe-S_BS"/>
</dbReference>
<dbReference type="PROSITE" id="PS00814">
    <property type="entry name" value="ADX"/>
    <property type="match status" value="1"/>
</dbReference>
<evidence type="ECO:0000256" key="3">
    <source>
        <dbReference type="ARBA" id="ARBA00022723"/>
    </source>
</evidence>
<keyword evidence="9" id="KW-1185">Reference proteome</keyword>
<dbReference type="PROSITE" id="PS51085">
    <property type="entry name" value="2FE2S_FER_2"/>
    <property type="match status" value="1"/>
</dbReference>
<evidence type="ECO:0000256" key="4">
    <source>
        <dbReference type="ARBA" id="ARBA00023004"/>
    </source>
</evidence>
<evidence type="ECO:0000256" key="1">
    <source>
        <dbReference type="ARBA" id="ARBA00010914"/>
    </source>
</evidence>
<dbReference type="InterPro" id="IPR001055">
    <property type="entry name" value="Adrenodoxin-like"/>
</dbReference>
<keyword evidence="2" id="KW-0001">2Fe-2S</keyword>
<dbReference type="InterPro" id="IPR036010">
    <property type="entry name" value="2Fe-2S_ferredoxin-like_sf"/>
</dbReference>
<dbReference type="CDD" id="cd00207">
    <property type="entry name" value="fer2"/>
    <property type="match status" value="1"/>
</dbReference>
<comment type="caution">
    <text evidence="8">The sequence shown here is derived from an EMBL/GenBank/DDBJ whole genome shotgun (WGS) entry which is preliminary data.</text>
</comment>
<feature type="domain" description="2Fe-2S ferredoxin-type" evidence="7">
    <location>
        <begin position="3"/>
        <end position="105"/>
    </location>
</feature>
<dbReference type="PRINTS" id="PR00355">
    <property type="entry name" value="ADRENODOXIN"/>
</dbReference>